<reference evidence="2 3" key="1">
    <citation type="submission" date="2022-11" db="EMBL/GenBank/DDBJ databases">
        <title>Minimal conservation of predation-associated metabolite biosynthetic gene clusters underscores biosynthetic potential of Myxococcota including descriptions for ten novel species: Archangium lansinium sp. nov., Myxococcus landrumus sp. nov., Nannocystis bai.</title>
        <authorList>
            <person name="Ahearne A."/>
            <person name="Stevens C."/>
            <person name="Dowd S."/>
        </authorList>
    </citation>
    <scope>NUCLEOTIDE SEQUENCE [LARGE SCALE GENOMIC DNA]</scope>
    <source>
        <strain evidence="2 3">RJM3</strain>
    </source>
</reference>
<dbReference type="RefSeq" id="WP_271923248.1">
    <property type="nucleotide sequence ID" value="NZ_JAQNDO010000001.1"/>
</dbReference>
<sequence>MSFQRPLSRLLFTLPTLAATFVLGLAACGDDTGETPPPPKYTLDNVCAQVAPQLCEVRKSCCEKGEGYDEAACITYETEVCTKNIADVEAGLMTFDANSVDACVAALKPYADKCYLTIPDYYNAPEDLAPCSKVFAGKLTEGSNCERDAQCASSIEKREIVACDDDTKKCSATRFLPQDAACEVSADTKELCDQGLYCDFDFLAMEGLCQPAKKLGATCTPSPIQLSCGLNAYCDATTKVCTEAKVEGSACQSPLECQSLKCDLMACGPITPFFEGEQCKGSAAP</sequence>
<evidence type="ECO:0000256" key="1">
    <source>
        <dbReference type="SAM" id="SignalP"/>
    </source>
</evidence>
<feature type="chain" id="PRO_5047412487" description="Dickkopf N-terminal cysteine-rich domain-containing protein" evidence="1">
    <location>
        <begin position="19"/>
        <end position="285"/>
    </location>
</feature>
<comment type="caution">
    <text evidence="2">The sequence shown here is derived from an EMBL/GenBank/DDBJ whole genome shotgun (WGS) entry which is preliminary data.</text>
</comment>
<name>A0ABT5EUW7_9BACT</name>
<feature type="signal peptide" evidence="1">
    <location>
        <begin position="1"/>
        <end position="18"/>
    </location>
</feature>
<keyword evidence="3" id="KW-1185">Reference proteome</keyword>
<evidence type="ECO:0008006" key="4">
    <source>
        <dbReference type="Google" id="ProtNLM"/>
    </source>
</evidence>
<dbReference type="PROSITE" id="PS51257">
    <property type="entry name" value="PROKAR_LIPOPROTEIN"/>
    <property type="match status" value="1"/>
</dbReference>
<dbReference type="Proteomes" id="UP001221411">
    <property type="component" value="Unassembled WGS sequence"/>
</dbReference>
<keyword evidence="1" id="KW-0732">Signal</keyword>
<evidence type="ECO:0000313" key="2">
    <source>
        <dbReference type="EMBL" id="MDC0745581.1"/>
    </source>
</evidence>
<organism evidence="2 3">
    <name type="scientific">Polyangium mundeleinium</name>
    <dbReference type="NCBI Taxonomy" id="2995306"/>
    <lineage>
        <taxon>Bacteria</taxon>
        <taxon>Pseudomonadati</taxon>
        <taxon>Myxococcota</taxon>
        <taxon>Polyangia</taxon>
        <taxon>Polyangiales</taxon>
        <taxon>Polyangiaceae</taxon>
        <taxon>Polyangium</taxon>
    </lineage>
</organism>
<gene>
    <name evidence="2" type="ORF">POL67_29885</name>
</gene>
<protein>
    <recommendedName>
        <fullName evidence="4">Dickkopf N-terminal cysteine-rich domain-containing protein</fullName>
    </recommendedName>
</protein>
<evidence type="ECO:0000313" key="3">
    <source>
        <dbReference type="Proteomes" id="UP001221411"/>
    </source>
</evidence>
<dbReference type="EMBL" id="JAQNDO010000001">
    <property type="protein sequence ID" value="MDC0745581.1"/>
    <property type="molecule type" value="Genomic_DNA"/>
</dbReference>
<accession>A0ABT5EUW7</accession>
<proteinExistence type="predicted"/>